<dbReference type="CDD" id="cd18080">
    <property type="entry name" value="TrmD-like"/>
    <property type="match status" value="1"/>
</dbReference>
<dbReference type="FunFam" id="1.10.1270.20:FF:000001">
    <property type="entry name" value="tRNA (guanine-N(1)-)-methyltransferase"/>
    <property type="match status" value="1"/>
</dbReference>
<dbReference type="InterPro" id="IPR016009">
    <property type="entry name" value="tRNA_MeTrfase_TRMD/TRM10"/>
</dbReference>
<keyword evidence="11 15" id="KW-0819">tRNA processing</keyword>
<dbReference type="STRING" id="1555112.LIP_1632"/>
<comment type="subcellular location">
    <subcellularLocation>
        <location evidence="2 15 17">Cytoplasm</location>
    </subcellularLocation>
</comment>
<evidence type="ECO:0000313" key="19">
    <source>
        <dbReference type="EMBL" id="BAS27478.1"/>
    </source>
</evidence>
<dbReference type="Gene3D" id="1.10.1270.20">
    <property type="entry name" value="tRNA(m1g37)methyltransferase, domain 2"/>
    <property type="match status" value="1"/>
</dbReference>
<dbReference type="Pfam" id="PF01746">
    <property type="entry name" value="tRNA_m1G_MT"/>
    <property type="match status" value="1"/>
</dbReference>
<evidence type="ECO:0000256" key="13">
    <source>
        <dbReference type="ARBA" id="ARBA00033392"/>
    </source>
</evidence>
<evidence type="ECO:0000256" key="8">
    <source>
        <dbReference type="ARBA" id="ARBA00022603"/>
    </source>
</evidence>
<evidence type="ECO:0000259" key="18">
    <source>
        <dbReference type="Pfam" id="PF01746"/>
    </source>
</evidence>
<dbReference type="NCBIfam" id="TIGR00088">
    <property type="entry name" value="trmD"/>
    <property type="match status" value="1"/>
</dbReference>
<dbReference type="GO" id="GO:0005829">
    <property type="term" value="C:cytosol"/>
    <property type="evidence" value="ECO:0007669"/>
    <property type="project" value="TreeGrafter"/>
</dbReference>
<dbReference type="Gene3D" id="3.40.1280.10">
    <property type="match status" value="1"/>
</dbReference>
<gene>
    <name evidence="15" type="primary">trmD</name>
    <name evidence="19" type="ORF">LIP_1632</name>
</gene>
<evidence type="ECO:0000256" key="16">
    <source>
        <dbReference type="PIRSR" id="PIRSR000386-1"/>
    </source>
</evidence>
<dbReference type="OrthoDB" id="9807416at2"/>
<dbReference type="SUPFAM" id="SSF75217">
    <property type="entry name" value="alpha/beta knot"/>
    <property type="match status" value="1"/>
</dbReference>
<evidence type="ECO:0000256" key="7">
    <source>
        <dbReference type="ARBA" id="ARBA00022490"/>
    </source>
</evidence>
<dbReference type="InterPro" id="IPR023148">
    <property type="entry name" value="tRNA_m1G_MeTrfase_C_sf"/>
</dbReference>
<evidence type="ECO:0000256" key="3">
    <source>
        <dbReference type="ARBA" id="ARBA00007630"/>
    </source>
</evidence>
<dbReference type="EMBL" id="AP014924">
    <property type="protein sequence ID" value="BAS27478.1"/>
    <property type="molecule type" value="Genomic_DNA"/>
</dbReference>
<evidence type="ECO:0000256" key="14">
    <source>
        <dbReference type="ARBA" id="ARBA00047783"/>
    </source>
</evidence>
<evidence type="ECO:0000256" key="11">
    <source>
        <dbReference type="ARBA" id="ARBA00022694"/>
    </source>
</evidence>
<keyword evidence="7 15" id="KW-0963">Cytoplasm</keyword>
<dbReference type="EC" id="2.1.1.228" evidence="5 15"/>
<dbReference type="AlphaFoldDB" id="A0A0K2SK36"/>
<dbReference type="PANTHER" id="PTHR46417">
    <property type="entry name" value="TRNA (GUANINE-N(1)-)-METHYLTRANSFERASE"/>
    <property type="match status" value="1"/>
</dbReference>
<evidence type="ECO:0000256" key="6">
    <source>
        <dbReference type="ARBA" id="ARBA00014679"/>
    </source>
</evidence>
<evidence type="ECO:0000256" key="15">
    <source>
        <dbReference type="HAMAP-Rule" id="MF_00605"/>
    </source>
</evidence>
<keyword evidence="8 15" id="KW-0489">Methyltransferase</keyword>
<dbReference type="PIRSF" id="PIRSF000386">
    <property type="entry name" value="tRNA_mtase"/>
    <property type="match status" value="1"/>
</dbReference>
<sequence length="251" mass="28270">MRVDVITLFPEFFTGPLDVGMMQRAREKGLLDVRLWQLRAFTHDRHQTVDDTPYGGGAGMVMKPEPLVEALEAVRADGPRARAILLTPQGQVLTQERVRRLAREERLILVCGRYEGVDERVRAFVDEELSVGDYVLTGGEYGALVVIDAVTRLVPGVLGSEASPEEESFSEGLLEYPQYTRPPVFRGMEVPQVLTTGNHGEIARWRRREAIRRTLERRPDLLPAASLSREDEVWLSELRKRWPGGGDPPEA</sequence>
<comment type="subunit">
    <text evidence="4 15 17">Homodimer.</text>
</comment>
<evidence type="ECO:0000256" key="4">
    <source>
        <dbReference type="ARBA" id="ARBA00011738"/>
    </source>
</evidence>
<evidence type="ECO:0000256" key="5">
    <source>
        <dbReference type="ARBA" id="ARBA00012807"/>
    </source>
</evidence>
<protein>
    <recommendedName>
        <fullName evidence="6 15">tRNA (guanine-N(1)-)-methyltransferase</fullName>
        <ecNumber evidence="5 15">2.1.1.228</ecNumber>
    </recommendedName>
    <alternativeName>
        <fullName evidence="12 15">M1G-methyltransferase</fullName>
    </alternativeName>
    <alternativeName>
        <fullName evidence="13 15">tRNA [GM37] methyltransferase</fullName>
    </alternativeName>
</protein>
<dbReference type="GO" id="GO:0052906">
    <property type="term" value="F:tRNA (guanine(37)-N1)-methyltransferase activity"/>
    <property type="evidence" value="ECO:0007669"/>
    <property type="project" value="UniProtKB-UniRule"/>
</dbReference>
<dbReference type="FunFam" id="3.40.1280.10:FF:000001">
    <property type="entry name" value="tRNA (guanine-N(1)-)-methyltransferase"/>
    <property type="match status" value="1"/>
</dbReference>
<feature type="domain" description="tRNA methyltransferase TRMD/TRM10-type" evidence="18">
    <location>
        <begin position="1"/>
        <end position="222"/>
    </location>
</feature>
<evidence type="ECO:0000256" key="10">
    <source>
        <dbReference type="ARBA" id="ARBA00022691"/>
    </source>
</evidence>
<evidence type="ECO:0000313" key="20">
    <source>
        <dbReference type="Proteomes" id="UP000065807"/>
    </source>
</evidence>
<organism evidence="19 20">
    <name type="scientific">Limnochorda pilosa</name>
    <dbReference type="NCBI Taxonomy" id="1555112"/>
    <lineage>
        <taxon>Bacteria</taxon>
        <taxon>Bacillati</taxon>
        <taxon>Bacillota</taxon>
        <taxon>Limnochordia</taxon>
        <taxon>Limnochordales</taxon>
        <taxon>Limnochordaceae</taxon>
        <taxon>Limnochorda</taxon>
    </lineage>
</organism>
<dbReference type="PATRIC" id="fig|1555112.3.peg.1665"/>
<comment type="catalytic activity">
    <reaction evidence="14 15 17">
        <text>guanosine(37) in tRNA + S-adenosyl-L-methionine = N(1)-methylguanosine(37) in tRNA + S-adenosyl-L-homocysteine + H(+)</text>
        <dbReference type="Rhea" id="RHEA:36899"/>
        <dbReference type="Rhea" id="RHEA-COMP:10145"/>
        <dbReference type="Rhea" id="RHEA-COMP:10147"/>
        <dbReference type="ChEBI" id="CHEBI:15378"/>
        <dbReference type="ChEBI" id="CHEBI:57856"/>
        <dbReference type="ChEBI" id="CHEBI:59789"/>
        <dbReference type="ChEBI" id="CHEBI:73542"/>
        <dbReference type="ChEBI" id="CHEBI:74269"/>
        <dbReference type="EC" id="2.1.1.228"/>
    </reaction>
</comment>
<evidence type="ECO:0000256" key="1">
    <source>
        <dbReference type="ARBA" id="ARBA00002634"/>
    </source>
</evidence>
<evidence type="ECO:0000256" key="17">
    <source>
        <dbReference type="RuleBase" id="RU003464"/>
    </source>
</evidence>
<dbReference type="PANTHER" id="PTHR46417:SF1">
    <property type="entry name" value="TRNA (GUANINE-N(1)-)-METHYLTRANSFERASE"/>
    <property type="match status" value="1"/>
</dbReference>
<reference evidence="20" key="1">
    <citation type="submission" date="2015-07" db="EMBL/GenBank/DDBJ databases">
        <title>Complete genome sequence and phylogenetic analysis of Limnochorda pilosa.</title>
        <authorList>
            <person name="Watanabe M."/>
            <person name="Kojima H."/>
            <person name="Fukui M."/>
        </authorList>
    </citation>
    <scope>NUCLEOTIDE SEQUENCE [LARGE SCALE GENOMIC DNA]</scope>
    <source>
        <strain evidence="20">HC45</strain>
    </source>
</reference>
<evidence type="ECO:0000256" key="12">
    <source>
        <dbReference type="ARBA" id="ARBA00029736"/>
    </source>
</evidence>
<keyword evidence="20" id="KW-1185">Reference proteome</keyword>
<keyword evidence="10 15" id="KW-0949">S-adenosyl-L-methionine</keyword>
<feature type="binding site" evidence="15 16">
    <location>
        <position position="112"/>
    </location>
    <ligand>
        <name>S-adenosyl-L-methionine</name>
        <dbReference type="ChEBI" id="CHEBI:59789"/>
    </ligand>
</feature>
<dbReference type="KEGG" id="lpil:LIP_1632"/>
<proteinExistence type="inferred from homology"/>
<dbReference type="GO" id="GO:0002939">
    <property type="term" value="P:tRNA N1-guanine methylation"/>
    <property type="evidence" value="ECO:0007669"/>
    <property type="project" value="TreeGrafter"/>
</dbReference>
<name>A0A0K2SK36_LIMPI</name>
<comment type="function">
    <text evidence="1 15 17">Specifically methylates guanosine-37 in various tRNAs.</text>
</comment>
<dbReference type="RefSeq" id="WP_068136392.1">
    <property type="nucleotide sequence ID" value="NZ_AP014924.1"/>
</dbReference>
<dbReference type="Proteomes" id="UP000065807">
    <property type="component" value="Chromosome"/>
</dbReference>
<evidence type="ECO:0000256" key="9">
    <source>
        <dbReference type="ARBA" id="ARBA00022679"/>
    </source>
</evidence>
<feature type="binding site" evidence="15 16">
    <location>
        <begin position="131"/>
        <end position="136"/>
    </location>
    <ligand>
        <name>S-adenosyl-L-methionine</name>
        <dbReference type="ChEBI" id="CHEBI:59789"/>
    </ligand>
</feature>
<dbReference type="NCBIfam" id="NF000648">
    <property type="entry name" value="PRK00026.1"/>
    <property type="match status" value="1"/>
</dbReference>
<accession>A0A0K2SK36</accession>
<keyword evidence="9 15" id="KW-0808">Transferase</keyword>
<dbReference type="InterPro" id="IPR029028">
    <property type="entry name" value="Alpha/beta_knot_MTases"/>
</dbReference>
<dbReference type="InterPro" id="IPR029026">
    <property type="entry name" value="tRNA_m1G_MTases_N"/>
</dbReference>
<reference evidence="20" key="2">
    <citation type="journal article" date="2016" name="Int. J. Syst. Evol. Microbiol.">
        <title>Complete genome sequence and cell structure of Limnochorda pilosa, a Gram-negative spore-former within the phylum Firmicutes.</title>
        <authorList>
            <person name="Watanabe M."/>
            <person name="Kojima H."/>
            <person name="Fukui M."/>
        </authorList>
    </citation>
    <scope>NUCLEOTIDE SEQUENCE [LARGE SCALE GENOMIC DNA]</scope>
    <source>
        <strain evidence="20">HC45</strain>
    </source>
</reference>
<dbReference type="InterPro" id="IPR002649">
    <property type="entry name" value="tRNA_m1G_MeTrfase_TrmD"/>
</dbReference>
<evidence type="ECO:0000256" key="2">
    <source>
        <dbReference type="ARBA" id="ARBA00004496"/>
    </source>
</evidence>
<comment type="similarity">
    <text evidence="3 15 17">Belongs to the RNA methyltransferase TrmD family.</text>
</comment>
<dbReference type="HAMAP" id="MF_00605">
    <property type="entry name" value="TrmD"/>
    <property type="match status" value="1"/>
</dbReference>